<name>A0A521BLV0_9FLAO</name>
<evidence type="ECO:0008006" key="3">
    <source>
        <dbReference type="Google" id="ProtNLM"/>
    </source>
</evidence>
<sequence>MFNSETEFEIHIRKVIEEKISTHNSEIVLLQNKDVADILVCKNSNPSRIFFIEAKFHKTSNGRIGFGNSQGGGFQPEILTKRPKYFDENMIWIFGKENDDKFYIGRNDEVSKYFCGGQIRIKFNNFQSKIYKHLTHYSEEELTEYLKKWFEQGNCV</sequence>
<proteinExistence type="predicted"/>
<gene>
    <name evidence="1" type="ORF">SAMN06265349_1011191</name>
</gene>
<organism evidence="1 2">
    <name type="scientific">Flavobacterium resistens</name>
    <dbReference type="NCBI Taxonomy" id="443612"/>
    <lineage>
        <taxon>Bacteria</taxon>
        <taxon>Pseudomonadati</taxon>
        <taxon>Bacteroidota</taxon>
        <taxon>Flavobacteriia</taxon>
        <taxon>Flavobacteriales</taxon>
        <taxon>Flavobacteriaceae</taxon>
        <taxon>Flavobacterium</taxon>
    </lineage>
</organism>
<evidence type="ECO:0000313" key="1">
    <source>
        <dbReference type="EMBL" id="SMO48093.1"/>
    </source>
</evidence>
<evidence type="ECO:0000313" key="2">
    <source>
        <dbReference type="Proteomes" id="UP000317289"/>
    </source>
</evidence>
<reference evidence="1 2" key="1">
    <citation type="submission" date="2017-05" db="EMBL/GenBank/DDBJ databases">
        <authorList>
            <person name="Varghese N."/>
            <person name="Submissions S."/>
        </authorList>
    </citation>
    <scope>NUCLEOTIDE SEQUENCE [LARGE SCALE GENOMIC DNA]</scope>
    <source>
        <strain evidence="1 2">DSM 19382</strain>
    </source>
</reference>
<dbReference type="AlphaFoldDB" id="A0A521BLV0"/>
<protein>
    <recommendedName>
        <fullName evidence="3">Restriction endonuclease</fullName>
    </recommendedName>
</protein>
<accession>A0A521BLV0</accession>
<dbReference type="EMBL" id="FXTA01000001">
    <property type="protein sequence ID" value="SMO48093.1"/>
    <property type="molecule type" value="Genomic_DNA"/>
</dbReference>
<dbReference type="Proteomes" id="UP000317289">
    <property type="component" value="Unassembled WGS sequence"/>
</dbReference>